<evidence type="ECO:0000313" key="3">
    <source>
        <dbReference type="Proteomes" id="UP000314294"/>
    </source>
</evidence>
<dbReference type="Proteomes" id="UP000314294">
    <property type="component" value="Unassembled WGS sequence"/>
</dbReference>
<keyword evidence="3" id="KW-1185">Reference proteome</keyword>
<protein>
    <submittedName>
        <fullName evidence="2">Uncharacterized protein</fullName>
    </submittedName>
</protein>
<dbReference type="AlphaFoldDB" id="A0A4Z2EDF8"/>
<accession>A0A4Z2EDF8</accession>
<dbReference type="EMBL" id="SRLO01009502">
    <property type="protein sequence ID" value="TNN26778.1"/>
    <property type="molecule type" value="Genomic_DNA"/>
</dbReference>
<name>A0A4Z2EDF8_9TELE</name>
<evidence type="ECO:0000256" key="1">
    <source>
        <dbReference type="SAM" id="MobiDB-lite"/>
    </source>
</evidence>
<proteinExistence type="predicted"/>
<comment type="caution">
    <text evidence="2">The sequence shown here is derived from an EMBL/GenBank/DDBJ whole genome shotgun (WGS) entry which is preliminary data.</text>
</comment>
<sequence length="127" mass="13614">MGSHWPLSGSVAYFSPHIKLRPGKEEEEEIGSPDQGQVPGVHVGLGAEGGQVGQVFREVLQSPAASRHTHSLHNINAQDEGVTCVPSAASPAEWKGSSPEVGARQLFDDPLDVDQSLMIPLDRDHFL</sequence>
<reference evidence="2 3" key="1">
    <citation type="submission" date="2019-03" db="EMBL/GenBank/DDBJ databases">
        <title>First draft genome of Liparis tanakae, snailfish: a comprehensive survey of snailfish specific genes.</title>
        <authorList>
            <person name="Kim W."/>
            <person name="Song I."/>
            <person name="Jeong J.-H."/>
            <person name="Kim D."/>
            <person name="Kim S."/>
            <person name="Ryu S."/>
            <person name="Song J.Y."/>
            <person name="Lee S.K."/>
        </authorList>
    </citation>
    <scope>NUCLEOTIDE SEQUENCE [LARGE SCALE GENOMIC DNA]</scope>
    <source>
        <tissue evidence="2">Muscle</tissue>
    </source>
</reference>
<gene>
    <name evidence="2" type="ORF">EYF80_063084</name>
</gene>
<feature type="region of interest" description="Disordered" evidence="1">
    <location>
        <begin position="86"/>
        <end position="105"/>
    </location>
</feature>
<organism evidence="2 3">
    <name type="scientific">Liparis tanakae</name>
    <name type="common">Tanaka's snailfish</name>
    <dbReference type="NCBI Taxonomy" id="230148"/>
    <lineage>
        <taxon>Eukaryota</taxon>
        <taxon>Metazoa</taxon>
        <taxon>Chordata</taxon>
        <taxon>Craniata</taxon>
        <taxon>Vertebrata</taxon>
        <taxon>Euteleostomi</taxon>
        <taxon>Actinopterygii</taxon>
        <taxon>Neopterygii</taxon>
        <taxon>Teleostei</taxon>
        <taxon>Neoteleostei</taxon>
        <taxon>Acanthomorphata</taxon>
        <taxon>Eupercaria</taxon>
        <taxon>Perciformes</taxon>
        <taxon>Cottioidei</taxon>
        <taxon>Cottales</taxon>
        <taxon>Liparidae</taxon>
        <taxon>Liparis</taxon>
    </lineage>
</organism>
<evidence type="ECO:0000313" key="2">
    <source>
        <dbReference type="EMBL" id="TNN26778.1"/>
    </source>
</evidence>
<feature type="region of interest" description="Disordered" evidence="1">
    <location>
        <begin position="22"/>
        <end position="45"/>
    </location>
</feature>